<evidence type="ECO:0000256" key="10">
    <source>
        <dbReference type="RuleBase" id="RU361207"/>
    </source>
</evidence>
<dbReference type="Gene3D" id="3.30.1590.10">
    <property type="entry name" value="Maltooligosyl trehalose synthase, domain 2"/>
    <property type="match status" value="1"/>
</dbReference>
<evidence type="ECO:0000313" key="12">
    <source>
        <dbReference type="EMBL" id="MBE9464254.1"/>
    </source>
</evidence>
<reference evidence="13" key="1">
    <citation type="submission" date="2023-07" db="EMBL/GenBank/DDBJ databases">
        <title>Dyadobacter sp. nov 'subterranea' isolated from contaminted grondwater.</title>
        <authorList>
            <person name="Szabo I."/>
            <person name="Al-Omari J."/>
            <person name="Szerdahelyi S.G."/>
            <person name="Rado J."/>
        </authorList>
    </citation>
    <scope>NUCLEOTIDE SEQUENCE [LARGE SCALE GENOMIC DNA]</scope>
    <source>
        <strain evidence="13">UP-52</strain>
    </source>
</reference>
<evidence type="ECO:0000256" key="6">
    <source>
        <dbReference type="ARBA" id="ARBA00022679"/>
    </source>
</evidence>
<dbReference type="Gene3D" id="3.20.20.80">
    <property type="entry name" value="Glycosidases"/>
    <property type="match status" value="3"/>
</dbReference>
<gene>
    <name evidence="12" type="primary">treY</name>
    <name evidence="12" type="ORF">IEE83_20395</name>
</gene>
<dbReference type="InterPro" id="IPR012767">
    <property type="entry name" value="Trehalose_TreY"/>
</dbReference>
<dbReference type="SUPFAM" id="SSF51445">
    <property type="entry name" value="(Trans)glycosidases"/>
    <property type="match status" value="2"/>
</dbReference>
<feature type="domain" description="Glycosyl hydrolase family 13 catalytic" evidence="11">
    <location>
        <begin position="18"/>
        <end position="784"/>
    </location>
</feature>
<evidence type="ECO:0000256" key="8">
    <source>
        <dbReference type="ARBA" id="ARBA00031423"/>
    </source>
</evidence>
<name>A0ABR9WJB8_9BACT</name>
<dbReference type="EC" id="2.4.1.25" evidence="3 10"/>
<dbReference type="InterPro" id="IPR003385">
    <property type="entry name" value="Glyco_hydro_77"/>
</dbReference>
<evidence type="ECO:0000256" key="4">
    <source>
        <dbReference type="ARBA" id="ARBA00020295"/>
    </source>
</evidence>
<evidence type="ECO:0000256" key="9">
    <source>
        <dbReference type="ARBA" id="ARBA00031501"/>
    </source>
</evidence>
<dbReference type="InterPro" id="IPR017853">
    <property type="entry name" value="GH"/>
</dbReference>
<dbReference type="NCBIfam" id="NF011080">
    <property type="entry name" value="PRK14508.1-3"/>
    <property type="match status" value="1"/>
</dbReference>
<dbReference type="Gene3D" id="3.30.750.90">
    <property type="match status" value="1"/>
</dbReference>
<organism evidence="12 13">
    <name type="scientific">Dyadobacter subterraneus</name>
    <dbReference type="NCBI Taxonomy" id="2773304"/>
    <lineage>
        <taxon>Bacteria</taxon>
        <taxon>Pseudomonadati</taxon>
        <taxon>Bacteroidota</taxon>
        <taxon>Cytophagia</taxon>
        <taxon>Cytophagales</taxon>
        <taxon>Spirosomataceae</taxon>
        <taxon>Dyadobacter</taxon>
    </lineage>
</organism>
<dbReference type="SMART" id="SM00642">
    <property type="entry name" value="Aamy"/>
    <property type="match status" value="1"/>
</dbReference>
<comment type="similarity">
    <text evidence="2 10">Belongs to the disproportionating enzyme family.</text>
</comment>
<keyword evidence="7 10" id="KW-0119">Carbohydrate metabolism</keyword>
<evidence type="ECO:0000256" key="7">
    <source>
        <dbReference type="ARBA" id="ARBA00023277"/>
    </source>
</evidence>
<dbReference type="Pfam" id="PF02446">
    <property type="entry name" value="Glyco_hydro_77"/>
    <property type="match status" value="1"/>
</dbReference>
<dbReference type="Gene3D" id="1.10.10.470">
    <property type="entry name" value="Maltooligosyl trehalose synthase, domain 4"/>
    <property type="match status" value="1"/>
</dbReference>
<dbReference type="PANTHER" id="PTHR32438">
    <property type="entry name" value="4-ALPHA-GLUCANOTRANSFERASE DPE1, CHLOROPLASTIC/AMYLOPLASTIC"/>
    <property type="match status" value="1"/>
</dbReference>
<evidence type="ECO:0000256" key="1">
    <source>
        <dbReference type="ARBA" id="ARBA00000439"/>
    </source>
</evidence>
<dbReference type="InterPro" id="IPR006047">
    <property type="entry name" value="GH13_cat_dom"/>
</dbReference>
<evidence type="ECO:0000256" key="5">
    <source>
        <dbReference type="ARBA" id="ARBA00022676"/>
    </source>
</evidence>
<keyword evidence="5 10" id="KW-0328">Glycosyltransferase</keyword>
<accession>A0ABR9WJB8</accession>
<dbReference type="CDD" id="cd11336">
    <property type="entry name" value="AmyAc_MTSase"/>
    <property type="match status" value="1"/>
</dbReference>
<dbReference type="Pfam" id="PF00128">
    <property type="entry name" value="Alpha-amylase"/>
    <property type="match status" value="1"/>
</dbReference>
<dbReference type="NCBIfam" id="TIGR00217">
    <property type="entry name" value="malQ"/>
    <property type="match status" value="1"/>
</dbReference>
<protein>
    <recommendedName>
        <fullName evidence="4 10">4-alpha-glucanotransferase</fullName>
        <ecNumber evidence="3 10">2.4.1.25</ecNumber>
    </recommendedName>
    <alternativeName>
        <fullName evidence="8 10">Amylomaltase</fullName>
    </alternativeName>
    <alternativeName>
        <fullName evidence="9 10">Disproportionating enzyme</fullName>
    </alternativeName>
</protein>
<dbReference type="RefSeq" id="WP_194122326.1">
    <property type="nucleotide sequence ID" value="NZ_JACYGY010000001.1"/>
</dbReference>
<evidence type="ECO:0000259" key="11">
    <source>
        <dbReference type="SMART" id="SM00642"/>
    </source>
</evidence>
<dbReference type="NCBIfam" id="TIGR02401">
    <property type="entry name" value="trehalose_TreY"/>
    <property type="match status" value="1"/>
</dbReference>
<comment type="caution">
    <text evidence="12">The sequence shown here is derived from an EMBL/GenBank/DDBJ whole genome shotgun (WGS) entry which is preliminary data.</text>
</comment>
<dbReference type="Proteomes" id="UP000634134">
    <property type="component" value="Unassembled WGS sequence"/>
</dbReference>
<sequence>MNNPIATYRLQFQKEFNFKDFEEIIPYLQKMGVSTIYASPIFKSTPGSTHGYDGVNPNEIDPEIGSEADLKMLTTKLKETDITWLQDIVPNHMAFHSENPWLMDVLEKGKQSVYATFFDIAWNSRLFHGKLMVPFLESDLDEVLEDGKVTIEFVSGRFVLQYSDNIYPLNPDSYLTILSGAEDALNQSVQQILSQIKEITDLEDSRIFSERWNELVLQLTSLAENEQVKSFIEKSLKSINENKEKLKEIIDRQTYALCNWQKTDEQINFRRFFTVNGLICLNIQDENVFNEYHKLIKSLLEEGVFQGIRVDHIDGLYNPAGYLDQLRGLAGDDTYVVVEKILEEGENMPKSWPIEGTTGYEFLSFVNNLLTNKSSEKDFTDFYQDLAQSTVPPLNQLRQKKSHILYDSMAGELENLYQLFIELNLTEPEKISETGKDNIKNAIGEFLIHCPVYRFYGNVFPLEEKELTAVKSIFDEVKSVHPQLASATSLLEEILLEKPKNADEDYKIRALEFYQRCMQFTGPLMAKGGEDTLMYTFNRFIGHNDVGDSPENFGLPIEDFHKKMKQRRQDWPLSLNTTSTHDTKRGEDVRARLNVLTDLPGPWFEHVKEWQELNAPLREKFSAPDINDEYLIYQTLLGAFPMPGEDEDDFSERLGEYLQKALREAKTHTTYAEPNEAYEEGAKNFALELLKKDGPFWEKFELFHSKTASAGIVNSLAQVLLKFTCPGIPDVYQGCELWDFSLVDPDNRRPIDFQKRQEFLADFENYDDQERLLEKLWENRNNAQIKLWLTHQLYNLRKENPALFAEGDYVNLEVEGTYKNNVLAFARVYKQTVLITAVPLHTAIMCEEQKKELFDLHWKDTTITLPSGMNAEWESLFAEKQSEYQDSVPVSDLFKSFPAAVLKGQKVKNERAAGVLMHISSLASPFGIGDLGKEAFAFADFLNRSNQKYWQLLPLNPTEAAQGNSPYSALSSRAGNPTLISPEILKAEGLLEEINLSDYELPQDGKTDYEKAEQIKQEILEKAYAGFDAKKETFPAEDFDKFCDENSEWLNDFALYMVLRKQHEGKPWVEWEEPFKLRDPESLKKIQDTEADQIRFVKWVQYVFDKQWKSLRLYCNERDISFLGDLPFYVSYNSSDVWAHRDLFLLDEKGKITGIAGVPPDSFSNDGQLWGMPIFNWEALKEQKYQWWVDRLRKNTELFDLVRLDHFRAFADYWEVPGGEKTAVNGTWKLGPDAEFFKTIEAALGSLPFVAEDLGKSSPAVYRLRDEFKLPGMKVLHFAFDESMAGSDFIPHNYMQNFIVYTGTHDNNTTRGWFRKDIDEGTRARLEDYVGHVLNEENISEALARLAFGSVAKTAILPIQDVLNLNENSKMNSPGSGDNNWEWRLVPGQLTRQAEKKLKHWTNLYNRN</sequence>
<evidence type="ECO:0000256" key="2">
    <source>
        <dbReference type="ARBA" id="ARBA00005684"/>
    </source>
</evidence>
<keyword evidence="6 10" id="KW-0808">Transferase</keyword>
<keyword evidence="13" id="KW-1185">Reference proteome</keyword>
<comment type="catalytic activity">
    <reaction evidence="1 10">
        <text>Transfers a segment of a (1-&gt;4)-alpha-D-glucan to a new position in an acceptor, which may be glucose or a (1-&gt;4)-alpha-D-glucan.</text>
        <dbReference type="EC" id="2.4.1.25"/>
    </reaction>
</comment>
<dbReference type="EMBL" id="JACYGY010000001">
    <property type="protein sequence ID" value="MBE9464254.1"/>
    <property type="molecule type" value="Genomic_DNA"/>
</dbReference>
<dbReference type="InterPro" id="IPR013797">
    <property type="entry name" value="Maltooligo_trehalose_synth_4"/>
</dbReference>
<evidence type="ECO:0000313" key="13">
    <source>
        <dbReference type="Proteomes" id="UP000634134"/>
    </source>
</evidence>
<proteinExistence type="inferred from homology"/>
<evidence type="ECO:0000256" key="3">
    <source>
        <dbReference type="ARBA" id="ARBA00012560"/>
    </source>
</evidence>
<dbReference type="PANTHER" id="PTHR32438:SF5">
    <property type="entry name" value="4-ALPHA-GLUCANOTRANSFERASE DPE1, CHLOROPLASTIC_AMYLOPLASTIC"/>
    <property type="match status" value="1"/>
</dbReference>